<keyword evidence="3" id="KW-1185">Reference proteome</keyword>
<sequence>MKDERLVGHSQRSKAADGHGGGLQCLGKSPGASVLMAIFNSDAGWAAEIPEK</sequence>
<feature type="region of interest" description="Disordered" evidence="1">
    <location>
        <begin position="1"/>
        <end position="23"/>
    </location>
</feature>
<dbReference type="GeneID" id="38136181"/>
<proteinExistence type="predicted"/>
<name>A0A3F3PP53_9EURO</name>
<dbReference type="RefSeq" id="XP_026621564.1">
    <property type="nucleotide sequence ID" value="XM_026767825.1"/>
</dbReference>
<accession>A0A3F3PP53</accession>
<protein>
    <submittedName>
        <fullName evidence="2">Uncharacterized protein</fullName>
    </submittedName>
</protein>
<organism evidence="2 3">
    <name type="scientific">Aspergillus welwitschiae</name>
    <dbReference type="NCBI Taxonomy" id="1341132"/>
    <lineage>
        <taxon>Eukaryota</taxon>
        <taxon>Fungi</taxon>
        <taxon>Dikarya</taxon>
        <taxon>Ascomycota</taxon>
        <taxon>Pezizomycotina</taxon>
        <taxon>Eurotiomycetes</taxon>
        <taxon>Eurotiomycetidae</taxon>
        <taxon>Eurotiales</taxon>
        <taxon>Aspergillaceae</taxon>
        <taxon>Aspergillus</taxon>
        <taxon>Aspergillus subgen. Circumdati</taxon>
    </lineage>
</organism>
<evidence type="ECO:0000313" key="3">
    <source>
        <dbReference type="Proteomes" id="UP000253729"/>
    </source>
</evidence>
<evidence type="ECO:0000256" key="1">
    <source>
        <dbReference type="SAM" id="MobiDB-lite"/>
    </source>
</evidence>
<reference evidence="2 3" key="1">
    <citation type="submission" date="2018-07" db="EMBL/GenBank/DDBJ databases">
        <title>The genomes of Aspergillus section Nigri reveals drivers in fungal speciation.</title>
        <authorList>
            <consortium name="DOE Joint Genome Institute"/>
            <person name="Vesth T.C."/>
            <person name="Nybo J."/>
            <person name="Theobald S."/>
            <person name="Brandl J."/>
            <person name="Frisvad J.C."/>
            <person name="Nielsen K.F."/>
            <person name="Lyhne E.K."/>
            <person name="Kogle M.E."/>
            <person name="Kuo A."/>
            <person name="Riley R."/>
            <person name="Clum A."/>
            <person name="Nolan M."/>
            <person name="Lipzen A."/>
            <person name="Salamov A."/>
            <person name="Henrissat B."/>
            <person name="Wiebenga A."/>
            <person name="De vries R.P."/>
            <person name="Grigoriev I.V."/>
            <person name="Mortensen U.H."/>
            <person name="Andersen M.R."/>
            <person name="Baker S.E."/>
        </authorList>
    </citation>
    <scope>NUCLEOTIDE SEQUENCE [LARGE SCALE GENOMIC DNA]</scope>
    <source>
        <strain evidence="2 3">CBS 139.54b</strain>
    </source>
</reference>
<evidence type="ECO:0000313" key="2">
    <source>
        <dbReference type="EMBL" id="RDH28542.1"/>
    </source>
</evidence>
<gene>
    <name evidence="2" type="ORF">BDQ94DRAFT_151827</name>
</gene>
<dbReference type="AlphaFoldDB" id="A0A3F3PP53"/>
<dbReference type="Proteomes" id="UP000253729">
    <property type="component" value="Unassembled WGS sequence"/>
</dbReference>
<dbReference type="EMBL" id="KZ852075">
    <property type="protein sequence ID" value="RDH28542.1"/>
    <property type="molecule type" value="Genomic_DNA"/>
</dbReference>